<feature type="transmembrane region" description="Helical" evidence="2">
    <location>
        <begin position="120"/>
        <end position="144"/>
    </location>
</feature>
<accession>A0A4Q1RC40</accession>
<keyword evidence="2" id="KW-0472">Membrane</keyword>
<comment type="caution">
    <text evidence="3">The sequence shown here is derived from an EMBL/GenBank/DDBJ whole genome shotgun (WGS) entry which is preliminary data.</text>
</comment>
<feature type="transmembrane region" description="Helical" evidence="2">
    <location>
        <begin position="197"/>
        <end position="215"/>
    </location>
</feature>
<dbReference type="EMBL" id="SDIF01000002">
    <property type="protein sequence ID" value="RXS71084.1"/>
    <property type="molecule type" value="Genomic_DNA"/>
</dbReference>
<feature type="region of interest" description="Disordered" evidence="1">
    <location>
        <begin position="1"/>
        <end position="21"/>
    </location>
</feature>
<feature type="transmembrane region" description="Helical" evidence="2">
    <location>
        <begin position="164"/>
        <end position="190"/>
    </location>
</feature>
<feature type="transmembrane region" description="Helical" evidence="2">
    <location>
        <begin position="248"/>
        <end position="267"/>
    </location>
</feature>
<evidence type="ECO:0000256" key="2">
    <source>
        <dbReference type="SAM" id="Phobius"/>
    </source>
</evidence>
<evidence type="ECO:0008006" key="5">
    <source>
        <dbReference type="Google" id="ProtNLM"/>
    </source>
</evidence>
<dbReference type="AlphaFoldDB" id="A0A4Q1RC40"/>
<evidence type="ECO:0000256" key="1">
    <source>
        <dbReference type="SAM" id="MobiDB-lite"/>
    </source>
</evidence>
<name>A0A4Q1RC40_9ACTN</name>
<organism evidence="3 4">
    <name type="scientific">Streptomyces sioyaensis</name>
    <dbReference type="NCBI Taxonomy" id="67364"/>
    <lineage>
        <taxon>Bacteria</taxon>
        <taxon>Bacillati</taxon>
        <taxon>Actinomycetota</taxon>
        <taxon>Actinomycetes</taxon>
        <taxon>Kitasatosporales</taxon>
        <taxon>Streptomycetaceae</taxon>
        <taxon>Streptomyces</taxon>
    </lineage>
</organism>
<feature type="transmembrane region" description="Helical" evidence="2">
    <location>
        <begin position="45"/>
        <end position="67"/>
    </location>
</feature>
<dbReference type="RefSeq" id="WP_129243988.1">
    <property type="nucleotide sequence ID" value="NZ_JABZEL010000010.1"/>
</dbReference>
<keyword evidence="2" id="KW-1133">Transmembrane helix</keyword>
<evidence type="ECO:0000313" key="3">
    <source>
        <dbReference type="EMBL" id="RXS71084.1"/>
    </source>
</evidence>
<reference evidence="3 4" key="1">
    <citation type="submission" date="2019-01" db="EMBL/GenBank/DDBJ databases">
        <title>Draft genome sequences of the type strain Streptomyces sioyaensis DSM 40032 and its novel strain, TM32, a thermotolerant antibiotics-producing actinobacterium.</title>
        <authorList>
            <person name="Nakaew N."/>
            <person name="Lumyong S."/>
            <person name="Sloan W.T."/>
            <person name="Sungthong R."/>
        </authorList>
    </citation>
    <scope>NUCLEOTIDE SEQUENCE [LARGE SCALE GENOMIC DNA]</scope>
    <source>
        <strain evidence="3 4">DSM 40032</strain>
    </source>
</reference>
<sequence>MTMATTTTPAASATPRSHGTAARRPRFVHAVTFEWIKVRSIRSTWWTLFAASFITVGVGVLGGGHAHSGESAALVLREIFVGLPLGQVAICLFGVLAATSEYGTGSIRSTFTAVPHRPRLLAAKALVVFAVSLVTGLLISFATYTAGSLALGTQVAHPALSDGAVLRAVLGGGCYLGVLGVLALALGLVLRASAGGITTAVSVTFILPIVFRMMGDSGQPLLKWWPTEAGQQILLLIPSPENLAPLPGFGYFATLTLVALIGATVLVNRRDA</sequence>
<feature type="transmembrane region" description="Helical" evidence="2">
    <location>
        <begin position="79"/>
        <end position="99"/>
    </location>
</feature>
<feature type="compositionally biased region" description="Low complexity" evidence="1">
    <location>
        <begin position="1"/>
        <end position="15"/>
    </location>
</feature>
<dbReference type="GeneID" id="95776646"/>
<proteinExistence type="predicted"/>
<evidence type="ECO:0000313" key="4">
    <source>
        <dbReference type="Proteomes" id="UP000289482"/>
    </source>
</evidence>
<gene>
    <name evidence="3" type="ORF">EST54_01350</name>
</gene>
<dbReference type="Proteomes" id="UP000289482">
    <property type="component" value="Unassembled WGS sequence"/>
</dbReference>
<protein>
    <recommendedName>
        <fullName evidence="5">ABC transporter permease</fullName>
    </recommendedName>
</protein>
<keyword evidence="2" id="KW-0812">Transmembrane</keyword>
<keyword evidence="4" id="KW-1185">Reference proteome</keyword>